<comment type="similarity">
    <text evidence="9">Belongs to the 'phage' integrase family. XerC subfamily.</text>
</comment>
<name>A0A238ZIC5_9BACT</name>
<feature type="domain" description="Tyr recombinase" evidence="11">
    <location>
        <begin position="120"/>
        <end position="302"/>
    </location>
</feature>
<dbReference type="HAMAP" id="MF_01808">
    <property type="entry name" value="Recomb_XerC_XerD"/>
    <property type="match status" value="1"/>
</dbReference>
<gene>
    <name evidence="9" type="primary">xerC</name>
    <name evidence="13" type="ORF">SAMN04488503_1524</name>
</gene>
<dbReference type="InterPro" id="IPR011010">
    <property type="entry name" value="DNA_brk_join_enz"/>
</dbReference>
<evidence type="ECO:0000256" key="3">
    <source>
        <dbReference type="ARBA" id="ARBA00022618"/>
    </source>
</evidence>
<dbReference type="PANTHER" id="PTHR30349">
    <property type="entry name" value="PHAGE INTEGRASE-RELATED"/>
    <property type="match status" value="1"/>
</dbReference>
<dbReference type="PROSITE" id="PS51900">
    <property type="entry name" value="CB"/>
    <property type="match status" value="1"/>
</dbReference>
<dbReference type="InterPro" id="IPR050090">
    <property type="entry name" value="Tyrosine_recombinase_XerCD"/>
</dbReference>
<dbReference type="InterPro" id="IPR044068">
    <property type="entry name" value="CB"/>
</dbReference>
<feature type="active site" description="O-(3'-phospho-DNA)-tyrosine intermediate" evidence="9">
    <location>
        <position position="289"/>
    </location>
</feature>
<dbReference type="GO" id="GO:0009037">
    <property type="term" value="F:tyrosine-based site-specific recombinase activity"/>
    <property type="evidence" value="ECO:0007669"/>
    <property type="project" value="UniProtKB-UniRule"/>
</dbReference>
<evidence type="ECO:0000256" key="2">
    <source>
        <dbReference type="ARBA" id="ARBA00022490"/>
    </source>
</evidence>
<dbReference type="GO" id="GO:0051301">
    <property type="term" value="P:cell division"/>
    <property type="evidence" value="ECO:0007669"/>
    <property type="project" value="UniProtKB-KW"/>
</dbReference>
<feature type="active site" evidence="9">
    <location>
        <position position="160"/>
    </location>
</feature>
<proteinExistence type="inferred from homology"/>
<dbReference type="EMBL" id="FZOC01000002">
    <property type="protein sequence ID" value="SNR82454.1"/>
    <property type="molecule type" value="Genomic_DNA"/>
</dbReference>
<feature type="domain" description="Core-binding (CB)" evidence="12">
    <location>
        <begin position="11"/>
        <end position="99"/>
    </location>
</feature>
<dbReference type="GO" id="GO:0003677">
    <property type="term" value="F:DNA binding"/>
    <property type="evidence" value="ECO:0007669"/>
    <property type="project" value="UniProtKB-UniRule"/>
</dbReference>
<sequence length="330" mass="36487">MCSTDAPNSFRGLPEVCLGFLASLEVEKGYSLATVRAYATDLEQFAAHLVRRGKSLEAFQAITREDATGFLAELHRLRQKKSSMARKLSTLRSFFRYLLRNRLVDANPLSGLRNPRQETRQPRALNVDQACAIMDAPTRPGPEGIRDLALAELLYGSGLRISEALSLTVEDVRADRGFVRVRGKGGKERLAPLSEAARLRLMEYLELRPEFVRDDSVLELFLGQRGGALSRREAQRIVSRLAVSAGVGQQVHPHTFRHSFASHLLQAGADLRSVQEMLGHARLSTTERYTHLDLRRIMEVYDKAHPHAGAGGEGQGQAGAHGGQEEEGKA</sequence>
<dbReference type="InterPro" id="IPR004107">
    <property type="entry name" value="Integrase_SAM-like_N"/>
</dbReference>
<evidence type="ECO:0000256" key="10">
    <source>
        <dbReference type="SAM" id="MobiDB-lite"/>
    </source>
</evidence>
<dbReference type="Pfam" id="PF02899">
    <property type="entry name" value="Phage_int_SAM_1"/>
    <property type="match status" value="1"/>
</dbReference>
<feature type="region of interest" description="Disordered" evidence="10">
    <location>
        <begin position="305"/>
        <end position="330"/>
    </location>
</feature>
<evidence type="ECO:0000256" key="4">
    <source>
        <dbReference type="ARBA" id="ARBA00022829"/>
    </source>
</evidence>
<reference evidence="13 14" key="1">
    <citation type="submission" date="2017-06" db="EMBL/GenBank/DDBJ databases">
        <authorList>
            <person name="Kim H.J."/>
            <person name="Triplett B.A."/>
        </authorList>
    </citation>
    <scope>NUCLEOTIDE SEQUENCE [LARGE SCALE GENOMIC DNA]</scope>
    <source>
        <strain evidence="13 14">DSM 13116</strain>
    </source>
</reference>
<evidence type="ECO:0000259" key="11">
    <source>
        <dbReference type="PROSITE" id="PS51898"/>
    </source>
</evidence>
<dbReference type="SUPFAM" id="SSF47823">
    <property type="entry name" value="lambda integrase-like, N-terminal domain"/>
    <property type="match status" value="1"/>
</dbReference>
<feature type="active site" evidence="9">
    <location>
        <position position="257"/>
    </location>
</feature>
<evidence type="ECO:0000256" key="9">
    <source>
        <dbReference type="HAMAP-Rule" id="MF_01808"/>
    </source>
</evidence>
<dbReference type="PANTHER" id="PTHR30349:SF41">
    <property type="entry name" value="INTEGRASE_RECOMBINASE PROTEIN MJ0367-RELATED"/>
    <property type="match status" value="1"/>
</dbReference>
<dbReference type="RefSeq" id="WP_089273314.1">
    <property type="nucleotide sequence ID" value="NZ_FZOC01000002.1"/>
</dbReference>
<dbReference type="InterPro" id="IPR002104">
    <property type="entry name" value="Integrase_catalytic"/>
</dbReference>
<dbReference type="Pfam" id="PF00589">
    <property type="entry name" value="Phage_integrase"/>
    <property type="match status" value="1"/>
</dbReference>
<dbReference type="InterPro" id="IPR010998">
    <property type="entry name" value="Integrase_recombinase_N"/>
</dbReference>
<dbReference type="Gene3D" id="1.10.150.130">
    <property type="match status" value="1"/>
</dbReference>
<keyword evidence="5 9" id="KW-0229">DNA integration</keyword>
<organism evidence="13 14">
    <name type="scientific">Humidesulfovibrio mexicanus</name>
    <dbReference type="NCBI Taxonomy" id="147047"/>
    <lineage>
        <taxon>Bacteria</taxon>
        <taxon>Pseudomonadati</taxon>
        <taxon>Thermodesulfobacteriota</taxon>
        <taxon>Desulfovibrionia</taxon>
        <taxon>Desulfovibrionales</taxon>
        <taxon>Desulfovibrionaceae</taxon>
        <taxon>Humidesulfovibrio</taxon>
    </lineage>
</organism>
<evidence type="ECO:0000256" key="5">
    <source>
        <dbReference type="ARBA" id="ARBA00022908"/>
    </source>
</evidence>
<evidence type="ECO:0000256" key="8">
    <source>
        <dbReference type="ARBA" id="ARBA00023306"/>
    </source>
</evidence>
<dbReference type="GO" id="GO:0005737">
    <property type="term" value="C:cytoplasm"/>
    <property type="evidence" value="ECO:0007669"/>
    <property type="project" value="UniProtKB-SubCell"/>
</dbReference>
<feature type="active site" evidence="9">
    <location>
        <position position="184"/>
    </location>
</feature>
<feature type="active site" evidence="9">
    <location>
        <position position="280"/>
    </location>
</feature>
<accession>A0A238ZIC5</accession>
<comment type="subunit">
    <text evidence="9">Forms a cyclic heterotetrameric complex composed of two molecules of XerC and two molecules of XerD.</text>
</comment>
<keyword evidence="8 9" id="KW-0131">Cell cycle</keyword>
<keyword evidence="14" id="KW-1185">Reference proteome</keyword>
<comment type="subcellular location">
    <subcellularLocation>
        <location evidence="1 9">Cytoplasm</location>
    </subcellularLocation>
</comment>
<dbReference type="PROSITE" id="PS51898">
    <property type="entry name" value="TYR_RECOMBINASE"/>
    <property type="match status" value="1"/>
</dbReference>
<protein>
    <recommendedName>
        <fullName evidence="9">Tyrosine recombinase XerC</fullName>
    </recommendedName>
</protein>
<feature type="compositionally biased region" description="Gly residues" evidence="10">
    <location>
        <begin position="309"/>
        <end position="322"/>
    </location>
</feature>
<keyword evidence="2 9" id="KW-0963">Cytoplasm</keyword>
<comment type="function">
    <text evidence="9">Site-specific tyrosine recombinase, which acts by catalyzing the cutting and rejoining of the recombining DNA molecules. The XerC-XerD complex is essential to convert dimers of the bacterial chromosome into monomers to permit their segregation at cell division. It also contributes to the segregational stability of plasmids.</text>
</comment>
<dbReference type="InterPro" id="IPR013762">
    <property type="entry name" value="Integrase-like_cat_sf"/>
</dbReference>
<dbReference type="GO" id="GO:0006313">
    <property type="term" value="P:DNA transposition"/>
    <property type="evidence" value="ECO:0007669"/>
    <property type="project" value="UniProtKB-UniRule"/>
</dbReference>
<dbReference type="GO" id="GO:0007059">
    <property type="term" value="P:chromosome segregation"/>
    <property type="evidence" value="ECO:0007669"/>
    <property type="project" value="UniProtKB-UniRule"/>
</dbReference>
<dbReference type="Proteomes" id="UP000198324">
    <property type="component" value="Unassembled WGS sequence"/>
</dbReference>
<evidence type="ECO:0000259" key="12">
    <source>
        <dbReference type="PROSITE" id="PS51900"/>
    </source>
</evidence>
<evidence type="ECO:0000256" key="1">
    <source>
        <dbReference type="ARBA" id="ARBA00004496"/>
    </source>
</evidence>
<evidence type="ECO:0000256" key="6">
    <source>
        <dbReference type="ARBA" id="ARBA00023125"/>
    </source>
</evidence>
<evidence type="ECO:0000313" key="13">
    <source>
        <dbReference type="EMBL" id="SNR82454.1"/>
    </source>
</evidence>
<dbReference type="Gene3D" id="1.10.443.10">
    <property type="entry name" value="Intergrase catalytic core"/>
    <property type="match status" value="1"/>
</dbReference>
<keyword evidence="4 9" id="KW-0159">Chromosome partition</keyword>
<keyword evidence="7 9" id="KW-0233">DNA recombination</keyword>
<dbReference type="NCBIfam" id="NF001399">
    <property type="entry name" value="PRK00283.1"/>
    <property type="match status" value="1"/>
</dbReference>
<dbReference type="SUPFAM" id="SSF56349">
    <property type="entry name" value="DNA breaking-rejoining enzymes"/>
    <property type="match status" value="1"/>
</dbReference>
<dbReference type="CDD" id="cd00798">
    <property type="entry name" value="INT_XerDC_C"/>
    <property type="match status" value="1"/>
</dbReference>
<evidence type="ECO:0000313" key="14">
    <source>
        <dbReference type="Proteomes" id="UP000198324"/>
    </source>
</evidence>
<evidence type="ECO:0000256" key="7">
    <source>
        <dbReference type="ARBA" id="ARBA00023172"/>
    </source>
</evidence>
<feature type="active site" evidence="9">
    <location>
        <position position="254"/>
    </location>
</feature>
<dbReference type="InterPro" id="IPR023009">
    <property type="entry name" value="Tyrosine_recombinase_XerC/XerD"/>
</dbReference>
<keyword evidence="3 9" id="KW-0132">Cell division</keyword>
<keyword evidence="6 9" id="KW-0238">DNA-binding</keyword>
<dbReference type="OrthoDB" id="9801717at2"/>
<dbReference type="AlphaFoldDB" id="A0A238ZIC5"/>